<organism evidence="3 4">
    <name type="scientific">Klebsormidium nitens</name>
    <name type="common">Green alga</name>
    <name type="synonym">Ulothrix nitens</name>
    <dbReference type="NCBI Taxonomy" id="105231"/>
    <lineage>
        <taxon>Eukaryota</taxon>
        <taxon>Viridiplantae</taxon>
        <taxon>Streptophyta</taxon>
        <taxon>Klebsormidiophyceae</taxon>
        <taxon>Klebsormidiales</taxon>
        <taxon>Klebsormidiaceae</taxon>
        <taxon>Klebsormidium</taxon>
    </lineage>
</organism>
<dbReference type="STRING" id="105231.A0A1Y1HI62"/>
<evidence type="ECO:0000313" key="4">
    <source>
        <dbReference type="Proteomes" id="UP000054558"/>
    </source>
</evidence>
<sequence length="406" mass="44091">MAALSSEVFQGDFAAKVSHYLTLLDPALFQQLLPAHLAGCLIADGHFAHTVSYDPAQASVQDVASLIEAFIVSAQQSANAANNEATATLHQTPTGATRQEAAPASVAEDTVILQTPLAPPKPAAPGAVPGAVKKPRAVWGVYDVEMLNAQLKEHEEMLRDKSTGIKYRSMSAAEKFERIAERLSKLDPPVIRTPSQVEDKWDRLAADFRKVFDWDKNTPSGKPAYWDMPPDQKKEYRLPPAFSKQLFDSMFWLKERASVDPPLVFDSARQYEVPKAGGKGLDGGSSAGESNNSEEEESPEDSSGVLRKGSAKSGNKLGNKRSRGSSGLSDILRANNDATNQTLKDHEESRNVRHKETIALREKELNLEEKKVAVAERNADQAKETGAGLINALGQLAQAVLQLANK</sequence>
<protein>
    <recommendedName>
        <fullName evidence="5">Myb/SANT-like domain-containing protein</fullName>
    </recommendedName>
</protein>
<reference evidence="3 4" key="1">
    <citation type="journal article" date="2014" name="Nat. Commun.">
        <title>Klebsormidium flaccidum genome reveals primary factors for plant terrestrial adaptation.</title>
        <authorList>
            <person name="Hori K."/>
            <person name="Maruyama F."/>
            <person name="Fujisawa T."/>
            <person name="Togashi T."/>
            <person name="Yamamoto N."/>
            <person name="Seo M."/>
            <person name="Sato S."/>
            <person name="Yamada T."/>
            <person name="Mori H."/>
            <person name="Tajima N."/>
            <person name="Moriyama T."/>
            <person name="Ikeuchi M."/>
            <person name="Watanabe M."/>
            <person name="Wada H."/>
            <person name="Kobayashi K."/>
            <person name="Saito M."/>
            <person name="Masuda T."/>
            <person name="Sasaki-Sekimoto Y."/>
            <person name="Mashiguchi K."/>
            <person name="Awai K."/>
            <person name="Shimojima M."/>
            <person name="Masuda S."/>
            <person name="Iwai M."/>
            <person name="Nobusawa T."/>
            <person name="Narise T."/>
            <person name="Kondo S."/>
            <person name="Saito H."/>
            <person name="Sato R."/>
            <person name="Murakawa M."/>
            <person name="Ihara Y."/>
            <person name="Oshima-Yamada Y."/>
            <person name="Ohtaka K."/>
            <person name="Satoh M."/>
            <person name="Sonobe K."/>
            <person name="Ishii M."/>
            <person name="Ohtani R."/>
            <person name="Kanamori-Sato M."/>
            <person name="Honoki R."/>
            <person name="Miyazaki D."/>
            <person name="Mochizuki H."/>
            <person name="Umetsu J."/>
            <person name="Higashi K."/>
            <person name="Shibata D."/>
            <person name="Kamiya Y."/>
            <person name="Sato N."/>
            <person name="Nakamura Y."/>
            <person name="Tabata S."/>
            <person name="Ida S."/>
            <person name="Kurokawa K."/>
            <person name="Ohta H."/>
        </authorList>
    </citation>
    <scope>NUCLEOTIDE SEQUENCE [LARGE SCALE GENOMIC DNA]</scope>
    <source>
        <strain evidence="3 4">NIES-2285</strain>
    </source>
</reference>
<dbReference type="OrthoDB" id="1865198at2759"/>
<dbReference type="AlphaFoldDB" id="A0A1Y1HI62"/>
<evidence type="ECO:0000256" key="1">
    <source>
        <dbReference type="SAM" id="Coils"/>
    </source>
</evidence>
<dbReference type="EMBL" id="DF236957">
    <property type="protein sequence ID" value="GAQ78154.1"/>
    <property type="molecule type" value="Genomic_DNA"/>
</dbReference>
<feature type="region of interest" description="Disordered" evidence="2">
    <location>
        <begin position="275"/>
        <end position="356"/>
    </location>
</feature>
<feature type="coiled-coil region" evidence="1">
    <location>
        <begin position="358"/>
        <end position="385"/>
    </location>
</feature>
<gene>
    <name evidence="3" type="ORF">KFL_000080600</name>
</gene>
<feature type="compositionally biased region" description="Basic and acidic residues" evidence="2">
    <location>
        <begin position="343"/>
        <end position="356"/>
    </location>
</feature>
<name>A0A1Y1HI62_KLENI</name>
<dbReference type="PANTHER" id="PTHR33492">
    <property type="entry name" value="OSJNBA0043A12.37 PROTEIN-RELATED"/>
    <property type="match status" value="1"/>
</dbReference>
<evidence type="ECO:0000256" key="2">
    <source>
        <dbReference type="SAM" id="MobiDB-lite"/>
    </source>
</evidence>
<dbReference type="OMA" id="WVMRNDA"/>
<dbReference type="PANTHER" id="PTHR33492:SF11">
    <property type="entry name" value="OS04G0670900 PROTEIN"/>
    <property type="match status" value="1"/>
</dbReference>
<evidence type="ECO:0000313" key="3">
    <source>
        <dbReference type="EMBL" id="GAQ78154.1"/>
    </source>
</evidence>
<dbReference type="Proteomes" id="UP000054558">
    <property type="component" value="Unassembled WGS sequence"/>
</dbReference>
<proteinExistence type="predicted"/>
<keyword evidence="1" id="KW-0175">Coiled coil</keyword>
<evidence type="ECO:0008006" key="5">
    <source>
        <dbReference type="Google" id="ProtNLM"/>
    </source>
</evidence>
<keyword evidence="4" id="KW-1185">Reference proteome</keyword>
<accession>A0A1Y1HI62</accession>
<feature type="compositionally biased region" description="Gly residues" evidence="2">
    <location>
        <begin position="277"/>
        <end position="286"/>
    </location>
</feature>